<evidence type="ECO:0000313" key="1">
    <source>
        <dbReference type="EMBL" id="OWK05366.1"/>
    </source>
</evidence>
<dbReference type="AlphaFoldDB" id="A0A212CH51"/>
<sequence>MKKWTVIPAILKELGSTTHTTQLSAVEQEHSCLSDLPAGAVTTMPGAESAQPEKSQSCCLCKVLTGVKC</sequence>
<gene>
    <name evidence="1" type="ORF">Celaphus_00001802</name>
</gene>
<accession>A0A212CH51</accession>
<protein>
    <submittedName>
        <fullName evidence="1">Uncharacterized protein</fullName>
    </submittedName>
</protein>
<comment type="caution">
    <text evidence="1">The sequence shown here is derived from an EMBL/GenBank/DDBJ whole genome shotgun (WGS) entry which is preliminary data.</text>
</comment>
<reference evidence="1 2" key="1">
    <citation type="journal article" date="2018" name="Mol. Genet. Genomics">
        <title>The red deer Cervus elaphus genome CerEla1.0: sequencing, annotating, genes, and chromosomes.</title>
        <authorList>
            <person name="Bana N.A."/>
            <person name="Nyiri A."/>
            <person name="Nagy J."/>
            <person name="Frank K."/>
            <person name="Nagy T."/>
            <person name="Steger V."/>
            <person name="Schiller M."/>
            <person name="Lakatos P."/>
            <person name="Sugar L."/>
            <person name="Horn P."/>
            <person name="Barta E."/>
            <person name="Orosz L."/>
        </authorList>
    </citation>
    <scope>NUCLEOTIDE SEQUENCE [LARGE SCALE GENOMIC DNA]</scope>
    <source>
        <strain evidence="1">Hungarian</strain>
    </source>
</reference>
<dbReference type="Proteomes" id="UP000242450">
    <property type="component" value="Chromosome 20"/>
</dbReference>
<organism evidence="1 2">
    <name type="scientific">Cervus elaphus hippelaphus</name>
    <name type="common">European red deer</name>
    <dbReference type="NCBI Taxonomy" id="46360"/>
    <lineage>
        <taxon>Eukaryota</taxon>
        <taxon>Metazoa</taxon>
        <taxon>Chordata</taxon>
        <taxon>Craniata</taxon>
        <taxon>Vertebrata</taxon>
        <taxon>Euteleostomi</taxon>
        <taxon>Mammalia</taxon>
        <taxon>Eutheria</taxon>
        <taxon>Laurasiatheria</taxon>
        <taxon>Artiodactyla</taxon>
        <taxon>Ruminantia</taxon>
        <taxon>Pecora</taxon>
        <taxon>Cervidae</taxon>
        <taxon>Cervinae</taxon>
        <taxon>Cervus</taxon>
    </lineage>
</organism>
<dbReference type="EMBL" id="MKHE01000020">
    <property type="protein sequence ID" value="OWK05366.1"/>
    <property type="molecule type" value="Genomic_DNA"/>
</dbReference>
<evidence type="ECO:0000313" key="2">
    <source>
        <dbReference type="Proteomes" id="UP000242450"/>
    </source>
</evidence>
<name>A0A212CH51_CEREH</name>
<keyword evidence="2" id="KW-1185">Reference proteome</keyword>
<proteinExistence type="predicted"/>